<organism evidence="1 2">
    <name type="scientific">Actinophytocola oryzae</name>
    <dbReference type="NCBI Taxonomy" id="502181"/>
    <lineage>
        <taxon>Bacteria</taxon>
        <taxon>Bacillati</taxon>
        <taxon>Actinomycetota</taxon>
        <taxon>Actinomycetes</taxon>
        <taxon>Pseudonocardiales</taxon>
        <taxon>Pseudonocardiaceae</taxon>
    </lineage>
</organism>
<dbReference type="RefSeq" id="WP_133903797.1">
    <property type="nucleotide sequence ID" value="NZ_SOCP01000005.1"/>
</dbReference>
<sequence length="137" mass="14927">MAENSLTLWVTGADPDDLDGIYDASRTLRSDLEEISDVSVTDLMTEHGQEGTRSGLLTQIVAEGGAALIVTYYGGKTVRGIFRDLAEIVQRWQDRNKGNRVVLRAADGSTIELTGLSGEEAVTLMESIKDRPEVLEN</sequence>
<reference evidence="1 2" key="1">
    <citation type="submission" date="2019-03" db="EMBL/GenBank/DDBJ databases">
        <title>Genomic Encyclopedia of Archaeal and Bacterial Type Strains, Phase II (KMG-II): from individual species to whole genera.</title>
        <authorList>
            <person name="Goeker M."/>
        </authorList>
    </citation>
    <scope>NUCLEOTIDE SEQUENCE [LARGE SCALE GENOMIC DNA]</scope>
    <source>
        <strain evidence="1 2">DSM 45499</strain>
    </source>
</reference>
<proteinExistence type="predicted"/>
<dbReference type="AlphaFoldDB" id="A0A4R7VRY2"/>
<keyword evidence="2" id="KW-1185">Reference proteome</keyword>
<dbReference type="OrthoDB" id="3379164at2"/>
<gene>
    <name evidence="1" type="ORF">CLV71_105574</name>
</gene>
<evidence type="ECO:0000313" key="1">
    <source>
        <dbReference type="EMBL" id="TDV52442.1"/>
    </source>
</evidence>
<comment type="caution">
    <text evidence="1">The sequence shown here is derived from an EMBL/GenBank/DDBJ whole genome shotgun (WGS) entry which is preliminary data.</text>
</comment>
<protein>
    <submittedName>
        <fullName evidence="1">Uncharacterized protein</fullName>
    </submittedName>
</protein>
<accession>A0A4R7VRY2</accession>
<evidence type="ECO:0000313" key="2">
    <source>
        <dbReference type="Proteomes" id="UP000294927"/>
    </source>
</evidence>
<name>A0A4R7VRY2_9PSEU</name>
<dbReference type="Proteomes" id="UP000294927">
    <property type="component" value="Unassembled WGS sequence"/>
</dbReference>
<dbReference type="EMBL" id="SOCP01000005">
    <property type="protein sequence ID" value="TDV52442.1"/>
    <property type="molecule type" value="Genomic_DNA"/>
</dbReference>